<accession>A0A1Y0ERI1</accession>
<dbReference type="Proteomes" id="UP000196138">
    <property type="component" value="Chromosome"/>
</dbReference>
<protein>
    <submittedName>
        <fullName evidence="1">Uncharacterized protein</fullName>
    </submittedName>
</protein>
<dbReference type="KEGG" id="cser:CCO03_16805"/>
<reference evidence="1 2" key="1">
    <citation type="submission" date="2017-05" db="EMBL/GenBank/DDBJ databases">
        <authorList>
            <person name="Song R."/>
            <person name="Chenine A.L."/>
            <person name="Ruprecht R.M."/>
        </authorList>
    </citation>
    <scope>NUCLEOTIDE SEQUENCE [LARGE SCALE GENOMIC DNA]</scope>
    <source>
        <strain evidence="1 2">DSM 26136</strain>
    </source>
</reference>
<organism evidence="1 2">
    <name type="scientific">Comamonas serinivorans</name>
    <dbReference type="NCBI Taxonomy" id="1082851"/>
    <lineage>
        <taxon>Bacteria</taxon>
        <taxon>Pseudomonadati</taxon>
        <taxon>Pseudomonadota</taxon>
        <taxon>Betaproteobacteria</taxon>
        <taxon>Burkholderiales</taxon>
        <taxon>Comamonadaceae</taxon>
        <taxon>Comamonas</taxon>
    </lineage>
</organism>
<keyword evidence="2" id="KW-1185">Reference proteome</keyword>
<proteinExistence type="predicted"/>
<evidence type="ECO:0000313" key="1">
    <source>
        <dbReference type="EMBL" id="ARU06108.1"/>
    </source>
</evidence>
<evidence type="ECO:0000313" key="2">
    <source>
        <dbReference type="Proteomes" id="UP000196138"/>
    </source>
</evidence>
<dbReference type="AlphaFoldDB" id="A0A1Y0ERI1"/>
<dbReference type="EMBL" id="CP021455">
    <property type="protein sequence ID" value="ARU06108.1"/>
    <property type="molecule type" value="Genomic_DNA"/>
</dbReference>
<name>A0A1Y0ERI1_9BURK</name>
<gene>
    <name evidence="1" type="ORF">CCO03_16805</name>
</gene>
<sequence length="730" mass="79779">MAQANKNTASFHRFVETASLGALRTLCSSVSELANQAWVTSALAQLVDGVDAQTCASARRELSAGCRNLPTEAQARLEGDARRVIALAEGKGPTAIRVAERDLFKFDDAEGRLRAGFDEQTDDLGRATFLLVRAPDLFEEAERFHYAEHYRNFGKLYEAFEVDCDHLADFEWNETSKAAFESKIKAQLQISGPCLIQYFQVGLTAEDGSSGSLHMFLIRHAGATNSVQNTLPDLSLQPIHYKPPVEATLLFQPDEKRIEVFAQESAERPLIAAAFAEVATGSDLSDRPMSLRQYNLERFYRSLHLSLAQVESLGILDVRVVEAEARPQNLKRRVVVKVDKDDDIETAAHAMLGDNNIFRRAALISRVVINMRFQREGKEVNLPITLSSPNRCNLASRQDPRDRELGYAVLEAFGIVRSVAPLDAANEGRQFGAMLRLYESDDADVTRAELAGWGADVDVLRAGGFLVPKSRASSVTRLRDDGTAFQAQVRSLDGRLVYDDPDTGHSNTVEPAEVERFDIKRDWLTERIVKGLRGAMRMGRTPRSGGPVIKLGTLVNGNEEVPVHLARRLDRMDAIAAVDSSLRGDGQAGWGVVLTATETCPEFLGANVVVQIGDVLVAGVDGATVDQPRLMQILRDGRQRAAAAALPELRVTCDIVGKETATLIIPGKLPFSLVGGKQVLVVDRLLKAYLAGNPIVTGGALFEGMATKSPGALFRGRASRCCWRRSSAGL</sequence>